<dbReference type="EMBL" id="JANBUY010000073">
    <property type="protein sequence ID" value="KAJ2864933.1"/>
    <property type="molecule type" value="Genomic_DNA"/>
</dbReference>
<feature type="compositionally biased region" description="Polar residues" evidence="1">
    <location>
        <begin position="466"/>
        <end position="490"/>
    </location>
</feature>
<name>A0A9W8IKX9_9FUNG</name>
<evidence type="ECO:0000256" key="1">
    <source>
        <dbReference type="SAM" id="MobiDB-lite"/>
    </source>
</evidence>
<sequence length="855" mass="90995">MSEPAIFEICFPAHITRAPVCRPGETIAGVVVLKLSSPLMASHMLLKFCGMERVRRTPVSQRSEAISAKKQQQQQQQQQQLQQQTSMSQTMVMDKEFFRREIILWGEPKASSLRSVPSGTVHRFHFSFTMPYVNMPTPRQTADVEISYSLMASLFTEVVDPQRGERSLHDFHKTTSKCFHFEPVIQQRISHGVAAAGPLESIVALKDVPVVSGSAAASAPGTSSSEAKLASALASASLMTSQSTAGKTHMNLHVFHPTPAYLPGELVELLILAPAGKKIVNAAFQLRENVRCRKSSAPIIDESDVPLLWKYSVDLTPPQEITFSKLSKANVTQDIGMLGRYMFTGHNVFSVGNSDNGMGRNAASMDNASLLQHKALPPLPSAALSPPPQTSSPRSTSDTSTATSVVSVYRSLSGKSGSRKLLGRGDSGLGISTLPEETSSDGQSQQQSRVSMPLSPLAESQELMRSANSSSQTLDTSGSALTTDRSHPPLTTVSAVRSRTGSLGVLHQPSSSTPQLFQQSYVPTSLSILSPPLSRPRQPSIPAITMSGQTLGNPGSRLSQSMSTTGETILDDSRSDRSSISDSISSRYHQPSSFGSKLLSGNFPSLNRGVSSYNAAMAAAAVTASLPKYNRLSVTPVPLGSLMAKGSYRFAKIQFTLPPITDMSPVSSVFLDFDYTVDIAMTLGGNFGTTKKAAGKLPLKIVTIRTAAKVGAPTEGTLRESAVLSEPVVVSSAVAVSATTVAVSTERRGSGSEESTDSLRDSLSCLNLSITSSDDNANIAGISAVNRNGSPVNTLSELHFDSKLPGVAADSNILSTDADKLSLDGSYPCLRSFVQNGEKVPMPELEIIKIGTATI</sequence>
<feature type="region of interest" description="Disordered" evidence="1">
    <location>
        <begin position="59"/>
        <end position="86"/>
    </location>
</feature>
<feature type="compositionally biased region" description="Polar residues" evidence="1">
    <location>
        <begin position="435"/>
        <end position="450"/>
    </location>
</feature>
<dbReference type="AlphaFoldDB" id="A0A9W8IKX9"/>
<dbReference type="SUPFAM" id="SSF81296">
    <property type="entry name" value="E set domains"/>
    <property type="match status" value="1"/>
</dbReference>
<feature type="compositionally biased region" description="Low complexity" evidence="1">
    <location>
        <begin position="71"/>
        <end position="84"/>
    </location>
</feature>
<feature type="domain" description="Arrestin-like N-terminal" evidence="2">
    <location>
        <begin position="17"/>
        <end position="170"/>
    </location>
</feature>
<feature type="region of interest" description="Disordered" evidence="1">
    <location>
        <begin position="530"/>
        <end position="593"/>
    </location>
</feature>
<dbReference type="Pfam" id="PF00339">
    <property type="entry name" value="Arrestin_N"/>
    <property type="match status" value="1"/>
</dbReference>
<feature type="compositionally biased region" description="Low complexity" evidence="1">
    <location>
        <begin position="391"/>
        <end position="416"/>
    </location>
</feature>
<comment type="caution">
    <text evidence="3">The sequence shown here is derived from an EMBL/GenBank/DDBJ whole genome shotgun (WGS) entry which is preliminary data.</text>
</comment>
<feature type="compositionally biased region" description="Pro residues" evidence="1">
    <location>
        <begin position="378"/>
        <end position="390"/>
    </location>
</feature>
<evidence type="ECO:0000259" key="2">
    <source>
        <dbReference type="Pfam" id="PF00339"/>
    </source>
</evidence>
<dbReference type="Proteomes" id="UP001140074">
    <property type="component" value="Unassembled WGS sequence"/>
</dbReference>
<evidence type="ECO:0000313" key="4">
    <source>
        <dbReference type="Proteomes" id="UP001140074"/>
    </source>
</evidence>
<proteinExistence type="predicted"/>
<organism evidence="3 4">
    <name type="scientific">Coemansia aciculifera</name>
    <dbReference type="NCBI Taxonomy" id="417176"/>
    <lineage>
        <taxon>Eukaryota</taxon>
        <taxon>Fungi</taxon>
        <taxon>Fungi incertae sedis</taxon>
        <taxon>Zoopagomycota</taxon>
        <taxon>Kickxellomycotina</taxon>
        <taxon>Kickxellomycetes</taxon>
        <taxon>Kickxellales</taxon>
        <taxon>Kickxellaceae</taxon>
        <taxon>Coemansia</taxon>
    </lineage>
</organism>
<feature type="compositionally biased region" description="Polar residues" evidence="1">
    <location>
        <begin position="546"/>
        <end position="567"/>
    </location>
</feature>
<gene>
    <name evidence="3" type="ORF">GGH94_002580</name>
</gene>
<dbReference type="InterPro" id="IPR011021">
    <property type="entry name" value="Arrestin-like_N"/>
</dbReference>
<dbReference type="Gene3D" id="2.60.40.640">
    <property type="match status" value="1"/>
</dbReference>
<feature type="compositionally biased region" description="Low complexity" evidence="1">
    <location>
        <begin position="530"/>
        <end position="542"/>
    </location>
</feature>
<keyword evidence="4" id="KW-1185">Reference proteome</keyword>
<protein>
    <recommendedName>
        <fullName evidence="2">Arrestin-like N-terminal domain-containing protein</fullName>
    </recommendedName>
</protein>
<evidence type="ECO:0000313" key="3">
    <source>
        <dbReference type="EMBL" id="KAJ2864933.1"/>
    </source>
</evidence>
<accession>A0A9W8IKX9</accession>
<dbReference type="InterPro" id="IPR014756">
    <property type="entry name" value="Ig_E-set"/>
</dbReference>
<feature type="region of interest" description="Disordered" evidence="1">
    <location>
        <begin position="378"/>
        <end position="490"/>
    </location>
</feature>
<reference evidence="3" key="1">
    <citation type="submission" date="2022-07" db="EMBL/GenBank/DDBJ databases">
        <title>Phylogenomic reconstructions and comparative analyses of Kickxellomycotina fungi.</title>
        <authorList>
            <person name="Reynolds N.K."/>
            <person name="Stajich J.E."/>
            <person name="Barry K."/>
            <person name="Grigoriev I.V."/>
            <person name="Crous P."/>
            <person name="Smith M.E."/>
        </authorList>
    </citation>
    <scope>NUCLEOTIDE SEQUENCE</scope>
    <source>
        <strain evidence="3">RSA 476</strain>
    </source>
</reference>
<dbReference type="InterPro" id="IPR014752">
    <property type="entry name" value="Arrestin-like_C"/>
</dbReference>